<evidence type="ECO:0000313" key="1">
    <source>
        <dbReference type="EMBL" id="MBB4035263.1"/>
    </source>
</evidence>
<dbReference type="EMBL" id="JACIEP010000003">
    <property type="protein sequence ID" value="MBB4035263.1"/>
    <property type="molecule type" value="Genomic_DNA"/>
</dbReference>
<accession>A0A840CU90</accession>
<comment type="caution">
    <text evidence="1">The sequence shown here is derived from an EMBL/GenBank/DDBJ whole genome shotgun (WGS) entry which is preliminary data.</text>
</comment>
<name>A0A840CU90_9BACT</name>
<reference evidence="1 2" key="1">
    <citation type="submission" date="2020-08" db="EMBL/GenBank/DDBJ databases">
        <title>Genomic Encyclopedia of Type Strains, Phase IV (KMG-IV): sequencing the most valuable type-strain genomes for metagenomic binning, comparative biology and taxonomic classification.</title>
        <authorList>
            <person name="Goeker M."/>
        </authorList>
    </citation>
    <scope>NUCLEOTIDE SEQUENCE [LARGE SCALE GENOMIC DNA]</scope>
    <source>
        <strain evidence="1 2">DSM 104969</strain>
    </source>
</reference>
<sequence length="68" mass="8730">MSKNTQNYKLFYFIFSSENLEVNCVFLERERERERERESNKIYIFKRTNNRKYYFVPNFYFCKPYIRQ</sequence>
<proteinExistence type="predicted"/>
<gene>
    <name evidence="1" type="ORF">GGR21_001152</name>
</gene>
<organism evidence="1 2">
    <name type="scientific">Dysgonomonas hofstadii</name>
    <dbReference type="NCBI Taxonomy" id="637886"/>
    <lineage>
        <taxon>Bacteria</taxon>
        <taxon>Pseudomonadati</taxon>
        <taxon>Bacteroidota</taxon>
        <taxon>Bacteroidia</taxon>
        <taxon>Bacteroidales</taxon>
        <taxon>Dysgonomonadaceae</taxon>
        <taxon>Dysgonomonas</taxon>
    </lineage>
</organism>
<dbReference type="Proteomes" id="UP000555103">
    <property type="component" value="Unassembled WGS sequence"/>
</dbReference>
<evidence type="ECO:0000313" key="2">
    <source>
        <dbReference type="Proteomes" id="UP000555103"/>
    </source>
</evidence>
<protein>
    <submittedName>
        <fullName evidence="1">Uncharacterized protein</fullName>
    </submittedName>
</protein>
<keyword evidence="2" id="KW-1185">Reference proteome</keyword>
<dbReference type="AlphaFoldDB" id="A0A840CU90"/>